<sequence>MSQLTKPLAFALALGLAQGAWAQDTTATPDTATPAASGETAVDGATAPAPEATTDAPAPDAATNGQATPDTTVDGAAAPQPAAPAQPQSYTKGTYGDWELQCIKAPDGKDPCQIYQVIKNDQGGNVADISLFGLPKGGKAVAGATIMVPLDTLLTQHLLISVDGAKPQVYPFTFCQPMGCFARIGLTQEDLDSFKKGNKATITIVPLAAPTEKVNATLSLSGFTAGFDAVVKANEETGAVK</sequence>
<gene>
    <name evidence="3" type="ORF">TP2_10825</name>
</gene>
<feature type="compositionally biased region" description="Low complexity" evidence="1">
    <location>
        <begin position="25"/>
        <end position="36"/>
    </location>
</feature>
<evidence type="ECO:0008006" key="5">
    <source>
        <dbReference type="Google" id="ProtNLM"/>
    </source>
</evidence>
<dbReference type="eggNOG" id="COG5342">
    <property type="taxonomic scope" value="Bacteria"/>
</dbReference>
<protein>
    <recommendedName>
        <fullName evidence="5">Invasion associated locus B family protein</fullName>
    </recommendedName>
</protein>
<evidence type="ECO:0000256" key="2">
    <source>
        <dbReference type="SAM" id="SignalP"/>
    </source>
</evidence>
<comment type="caution">
    <text evidence="3">The sequence shown here is derived from an EMBL/GenBank/DDBJ whole genome shotgun (WGS) entry which is preliminary data.</text>
</comment>
<dbReference type="InterPro" id="IPR010642">
    <property type="entry name" value="Invasion_prot_B"/>
</dbReference>
<dbReference type="Proteomes" id="UP000027432">
    <property type="component" value="Unassembled WGS sequence"/>
</dbReference>
<keyword evidence="4" id="KW-1185">Reference proteome</keyword>
<dbReference type="AlphaFoldDB" id="A0A074J3D6"/>
<evidence type="ECO:0000313" key="4">
    <source>
        <dbReference type="Proteomes" id="UP000027432"/>
    </source>
</evidence>
<feature type="compositionally biased region" description="Low complexity" evidence="1">
    <location>
        <begin position="76"/>
        <end position="88"/>
    </location>
</feature>
<evidence type="ECO:0000256" key="1">
    <source>
        <dbReference type="SAM" id="MobiDB-lite"/>
    </source>
</evidence>
<evidence type="ECO:0000313" key="3">
    <source>
        <dbReference type="EMBL" id="KEO51961.1"/>
    </source>
</evidence>
<feature type="chain" id="PRO_5001696318" description="Invasion associated locus B family protein" evidence="2">
    <location>
        <begin position="23"/>
        <end position="241"/>
    </location>
</feature>
<feature type="region of interest" description="Disordered" evidence="1">
    <location>
        <begin position="25"/>
        <end position="91"/>
    </location>
</feature>
<feature type="signal peptide" evidence="2">
    <location>
        <begin position="1"/>
        <end position="22"/>
    </location>
</feature>
<dbReference type="OrthoDB" id="9797912at2"/>
<feature type="compositionally biased region" description="Low complexity" evidence="1">
    <location>
        <begin position="45"/>
        <end position="63"/>
    </location>
</feature>
<proteinExistence type="predicted"/>
<keyword evidence="2" id="KW-0732">Signal</keyword>
<dbReference type="Gene3D" id="2.60.40.1880">
    <property type="entry name" value="Invasion associated locus B (IalB) protein"/>
    <property type="match status" value="1"/>
</dbReference>
<reference evidence="3 4" key="1">
    <citation type="submission" date="2013-07" db="EMBL/GenBank/DDBJ databases">
        <title>Thioclava pacifica DSM 10166 Genome Sequencing.</title>
        <authorList>
            <person name="Lai Q."/>
            <person name="Shao Z."/>
        </authorList>
    </citation>
    <scope>NUCLEOTIDE SEQUENCE [LARGE SCALE GENOMIC DNA]</scope>
    <source>
        <strain evidence="3 4">DSM 10166</strain>
    </source>
</reference>
<organism evidence="3 4">
    <name type="scientific">Thioclava pacifica DSM 10166</name>
    <dbReference type="NCBI Taxonomy" id="1353537"/>
    <lineage>
        <taxon>Bacteria</taxon>
        <taxon>Pseudomonadati</taxon>
        <taxon>Pseudomonadota</taxon>
        <taxon>Alphaproteobacteria</taxon>
        <taxon>Rhodobacterales</taxon>
        <taxon>Paracoccaceae</taxon>
        <taxon>Thioclava</taxon>
    </lineage>
</organism>
<dbReference type="Pfam" id="PF06776">
    <property type="entry name" value="IalB"/>
    <property type="match status" value="1"/>
</dbReference>
<dbReference type="STRING" id="1353537.TP2_10825"/>
<accession>A0A074J3D6</accession>
<name>A0A074J3D6_9RHOB</name>
<dbReference type="RefSeq" id="WP_038078418.1">
    <property type="nucleotide sequence ID" value="NZ_AUND01000034.1"/>
</dbReference>
<dbReference type="InterPro" id="IPR038696">
    <property type="entry name" value="IalB_sf"/>
</dbReference>
<dbReference type="EMBL" id="AUND01000034">
    <property type="protein sequence ID" value="KEO51961.1"/>
    <property type="molecule type" value="Genomic_DNA"/>
</dbReference>